<organism evidence="2 3">
    <name type="scientific">Breznakia pachnodae</name>
    <dbReference type="NCBI Taxonomy" id="265178"/>
    <lineage>
        <taxon>Bacteria</taxon>
        <taxon>Bacillati</taxon>
        <taxon>Bacillota</taxon>
        <taxon>Erysipelotrichia</taxon>
        <taxon>Erysipelotrichales</taxon>
        <taxon>Erysipelotrichaceae</taxon>
        <taxon>Breznakia</taxon>
    </lineage>
</organism>
<proteinExistence type="predicted"/>
<comment type="caution">
    <text evidence="2">The sequence shown here is derived from an EMBL/GenBank/DDBJ whole genome shotgun (WGS) entry which is preliminary data.</text>
</comment>
<dbReference type="Proteomes" id="UP001230220">
    <property type="component" value="Unassembled WGS sequence"/>
</dbReference>
<dbReference type="InterPro" id="IPR011060">
    <property type="entry name" value="RibuloseP-bd_barrel"/>
</dbReference>
<dbReference type="RefSeq" id="WP_307406808.1">
    <property type="nucleotide sequence ID" value="NZ_JAUSUR010000002.1"/>
</dbReference>
<keyword evidence="3" id="KW-1185">Reference proteome</keyword>
<gene>
    <name evidence="2" type="ORF">J2S15_001447</name>
</gene>
<evidence type="ECO:0000259" key="1">
    <source>
        <dbReference type="Pfam" id="PF25509"/>
    </source>
</evidence>
<protein>
    <recommendedName>
        <fullName evidence="1">DUF7916 domain-containing protein</fullName>
    </recommendedName>
</protein>
<accession>A0ABU0E1E1</accession>
<feature type="domain" description="DUF7916" evidence="1">
    <location>
        <begin position="6"/>
        <end position="320"/>
    </location>
</feature>
<dbReference type="Pfam" id="PF25509">
    <property type="entry name" value="DUF7916"/>
    <property type="match status" value="1"/>
</dbReference>
<name>A0ABU0E1E1_9FIRM</name>
<dbReference type="EMBL" id="JAUSUR010000002">
    <property type="protein sequence ID" value="MDQ0360702.1"/>
    <property type="molecule type" value="Genomic_DNA"/>
</dbReference>
<dbReference type="InterPro" id="IPR057238">
    <property type="entry name" value="DUF7916"/>
</dbReference>
<dbReference type="SUPFAM" id="SSF51366">
    <property type="entry name" value="Ribulose-phoshate binding barrel"/>
    <property type="match status" value="1"/>
</dbReference>
<evidence type="ECO:0000313" key="3">
    <source>
        <dbReference type="Proteomes" id="UP001230220"/>
    </source>
</evidence>
<reference evidence="2 3" key="1">
    <citation type="submission" date="2023-07" db="EMBL/GenBank/DDBJ databases">
        <title>Genomic Encyclopedia of Type Strains, Phase IV (KMG-IV): sequencing the most valuable type-strain genomes for metagenomic binning, comparative biology and taxonomic classification.</title>
        <authorList>
            <person name="Goeker M."/>
        </authorList>
    </citation>
    <scope>NUCLEOTIDE SEQUENCE [LARGE SCALE GENOMIC DNA]</scope>
    <source>
        <strain evidence="2 3">DSM 16784</strain>
    </source>
</reference>
<sequence length="320" mass="34926">MSKRFLELTPTQLTNLSKQDFLDGIRASEGRVVGAYVCPFAANYVEKVSNAELVASFGADYITLEGYDPRNLQLPGLPSKNSEDDKFSKEFLQVEMGKGWTIPEIKKLTGRPVGMILLVPRDENEVFGGIYKESIYSTEMMQYLVDEGYDFICLCGYGQEALTKAVKEANENFGDKIVIEAGIPHGPGNIDGDFPSHNLRDMVTPEFVRGLAEAGADIIDIPAVGIVPGFTLDYVTKIVDAIHEGKALAASSVAHSLEASSSSVLERIIVDNKTCGVDMFNIAAGGVFESVTLPEAMQDICIAVKGKRHTYRRMAQSPLR</sequence>
<evidence type="ECO:0000313" key="2">
    <source>
        <dbReference type="EMBL" id="MDQ0360702.1"/>
    </source>
</evidence>